<evidence type="ECO:0000259" key="4">
    <source>
        <dbReference type="Pfam" id="PF00892"/>
    </source>
</evidence>
<dbReference type="Pfam" id="PF00892">
    <property type="entry name" value="EamA"/>
    <property type="match status" value="2"/>
</dbReference>
<dbReference type="InterPro" id="IPR052756">
    <property type="entry name" value="Alkyne_AA_exporter"/>
</dbReference>
<feature type="transmembrane region" description="Helical" evidence="3">
    <location>
        <begin position="28"/>
        <end position="44"/>
    </location>
</feature>
<evidence type="ECO:0000313" key="5">
    <source>
        <dbReference type="EMBL" id="MBC9719614.1"/>
    </source>
</evidence>
<keyword evidence="3" id="KW-0472">Membrane</keyword>
<feature type="transmembrane region" description="Helical" evidence="3">
    <location>
        <begin position="231"/>
        <end position="249"/>
    </location>
</feature>
<reference evidence="5 6" key="1">
    <citation type="submission" date="2020-08" db="EMBL/GenBank/DDBJ databases">
        <title>Genemic of Streptomyces polyaspartic.</title>
        <authorList>
            <person name="Liu W."/>
        </authorList>
    </citation>
    <scope>NUCLEOTIDE SEQUENCE [LARGE SCALE GENOMIC DNA]</scope>
    <source>
        <strain evidence="5 6">TRM66268-LWL</strain>
    </source>
</reference>
<sequence>MAATAVLWGSAFPAIAVALHEYSPIEITVLRIGVAALVLTLILFRRSVGPLRARDMMRMAAFGLSGMTAYQLLLYEGERSVDAGTAAMLIAASPVLVTLLGIALFGERLGTRGGVGLAGALCGALLIAASLGPGGGTLTGAALVIAAAAAQAVSFVLQKPLLARYSGAECTFYGSLFGLVPLLPFVPSTLKHVAAVDWHYTAAVTWLGIGCTVLGFWYWSRTLSATSAGRSSLALYGVPVAALAMNSALEWTVPTPMAILGGILVLVGVAFTATRKAGARREIKLDCVAARAVHPRDSLLRPVRRTNSAGGGSGQGVQGAGRPVRR</sequence>
<feature type="region of interest" description="Disordered" evidence="2">
    <location>
        <begin position="303"/>
        <end position="326"/>
    </location>
</feature>
<protein>
    <submittedName>
        <fullName evidence="5">DMT family transporter</fullName>
    </submittedName>
</protein>
<dbReference type="EMBL" id="JACTVJ010000052">
    <property type="protein sequence ID" value="MBC9719614.1"/>
    <property type="molecule type" value="Genomic_DNA"/>
</dbReference>
<proteinExistence type="inferred from homology"/>
<feature type="transmembrane region" description="Helical" evidence="3">
    <location>
        <begin position="86"/>
        <end position="106"/>
    </location>
</feature>
<feature type="transmembrane region" description="Helical" evidence="3">
    <location>
        <begin position="138"/>
        <end position="158"/>
    </location>
</feature>
<feature type="transmembrane region" description="Helical" evidence="3">
    <location>
        <begin position="113"/>
        <end position="132"/>
    </location>
</feature>
<accession>A0ABR7SVR8</accession>
<comment type="caution">
    <text evidence="5">The sequence shown here is derived from an EMBL/GenBank/DDBJ whole genome shotgun (WGS) entry which is preliminary data.</text>
</comment>
<keyword evidence="6" id="KW-1185">Reference proteome</keyword>
<gene>
    <name evidence="5" type="ORF">H9Y04_44785</name>
</gene>
<dbReference type="PANTHER" id="PTHR12715">
    <property type="entry name" value="TRANSPORTER, DRUG/METABOLITE EXPORTER FAMILY"/>
    <property type="match status" value="1"/>
</dbReference>
<evidence type="ECO:0000313" key="6">
    <source>
        <dbReference type="Proteomes" id="UP000642284"/>
    </source>
</evidence>
<feature type="compositionally biased region" description="Gly residues" evidence="2">
    <location>
        <begin position="309"/>
        <end position="319"/>
    </location>
</feature>
<dbReference type="InterPro" id="IPR000620">
    <property type="entry name" value="EamA_dom"/>
</dbReference>
<dbReference type="SUPFAM" id="SSF103481">
    <property type="entry name" value="Multidrug resistance efflux transporter EmrE"/>
    <property type="match status" value="2"/>
</dbReference>
<organism evidence="5 6">
    <name type="scientific">Streptomyces polyasparticus</name>
    <dbReference type="NCBI Taxonomy" id="2767826"/>
    <lineage>
        <taxon>Bacteria</taxon>
        <taxon>Bacillati</taxon>
        <taxon>Actinomycetota</taxon>
        <taxon>Actinomycetes</taxon>
        <taxon>Kitasatosporales</taxon>
        <taxon>Streptomycetaceae</taxon>
        <taxon>Streptomyces</taxon>
    </lineage>
</organism>
<keyword evidence="3" id="KW-1133">Transmembrane helix</keyword>
<feature type="domain" description="EamA" evidence="4">
    <location>
        <begin position="139"/>
        <end position="273"/>
    </location>
</feature>
<dbReference type="Proteomes" id="UP000642284">
    <property type="component" value="Unassembled WGS sequence"/>
</dbReference>
<evidence type="ECO:0000256" key="3">
    <source>
        <dbReference type="SAM" id="Phobius"/>
    </source>
</evidence>
<evidence type="ECO:0000256" key="2">
    <source>
        <dbReference type="SAM" id="MobiDB-lite"/>
    </source>
</evidence>
<dbReference type="PANTHER" id="PTHR12715:SF4">
    <property type="entry name" value="EAMA DOMAIN-CONTAINING PROTEIN"/>
    <property type="match status" value="1"/>
</dbReference>
<keyword evidence="3" id="KW-0812">Transmembrane</keyword>
<feature type="transmembrane region" description="Helical" evidence="3">
    <location>
        <begin position="170"/>
        <end position="186"/>
    </location>
</feature>
<feature type="domain" description="EamA" evidence="4">
    <location>
        <begin position="3"/>
        <end position="128"/>
    </location>
</feature>
<feature type="transmembrane region" description="Helical" evidence="3">
    <location>
        <begin position="56"/>
        <end position="74"/>
    </location>
</feature>
<name>A0ABR7SVR8_9ACTN</name>
<feature type="transmembrane region" description="Helical" evidence="3">
    <location>
        <begin position="198"/>
        <end position="219"/>
    </location>
</feature>
<dbReference type="RefSeq" id="WP_187820015.1">
    <property type="nucleotide sequence ID" value="NZ_JACTVJ010000052.1"/>
</dbReference>
<comment type="similarity">
    <text evidence="1">Belongs to the EamA transporter family.</text>
</comment>
<feature type="transmembrane region" description="Helical" evidence="3">
    <location>
        <begin position="255"/>
        <end position="274"/>
    </location>
</feature>
<evidence type="ECO:0000256" key="1">
    <source>
        <dbReference type="ARBA" id="ARBA00007362"/>
    </source>
</evidence>
<dbReference type="InterPro" id="IPR037185">
    <property type="entry name" value="EmrE-like"/>
</dbReference>